<dbReference type="InterPro" id="IPR037202">
    <property type="entry name" value="ESCRT_assembly_dom"/>
</dbReference>
<feature type="non-terminal residue" evidence="12">
    <location>
        <position position="1"/>
    </location>
</feature>
<dbReference type="Gene3D" id="6.10.250.370">
    <property type="match status" value="1"/>
</dbReference>
<evidence type="ECO:0000256" key="3">
    <source>
        <dbReference type="ARBA" id="ARBA00022448"/>
    </source>
</evidence>
<dbReference type="EMBL" id="CAJPIZ010016993">
    <property type="protein sequence ID" value="CAG2115922.1"/>
    <property type="molecule type" value="Genomic_DNA"/>
</dbReference>
<dbReference type="AlphaFoldDB" id="A0A7R9L623"/>
<evidence type="ECO:0000259" key="10">
    <source>
        <dbReference type="PROSITE" id="PS51312"/>
    </source>
</evidence>
<protein>
    <recommendedName>
        <fullName evidence="14">Tumor susceptibility protein 101</fullName>
    </recommendedName>
</protein>
<name>A0A7R9L623_9ACAR</name>
<dbReference type="InterPro" id="IPR017916">
    <property type="entry name" value="SB_dom"/>
</dbReference>
<dbReference type="CDD" id="cd11685">
    <property type="entry name" value="UEV_TSG101-like"/>
    <property type="match status" value="1"/>
</dbReference>
<keyword evidence="6 8" id="KW-0175">Coiled coil</keyword>
<dbReference type="GO" id="GO:0008333">
    <property type="term" value="P:endosome to lysosome transport"/>
    <property type="evidence" value="ECO:0007669"/>
    <property type="project" value="TreeGrafter"/>
</dbReference>
<feature type="domain" description="SB" evidence="10">
    <location>
        <begin position="252"/>
        <end position="296"/>
    </location>
</feature>
<organism evidence="12">
    <name type="scientific">Medioppia subpectinata</name>
    <dbReference type="NCBI Taxonomy" id="1979941"/>
    <lineage>
        <taxon>Eukaryota</taxon>
        <taxon>Metazoa</taxon>
        <taxon>Ecdysozoa</taxon>
        <taxon>Arthropoda</taxon>
        <taxon>Chelicerata</taxon>
        <taxon>Arachnida</taxon>
        <taxon>Acari</taxon>
        <taxon>Acariformes</taxon>
        <taxon>Sarcoptiformes</taxon>
        <taxon>Oribatida</taxon>
        <taxon>Brachypylina</taxon>
        <taxon>Oppioidea</taxon>
        <taxon>Oppiidae</taxon>
        <taxon>Medioppia</taxon>
    </lineage>
</organism>
<keyword evidence="4" id="KW-0967">Endosome</keyword>
<evidence type="ECO:0000256" key="1">
    <source>
        <dbReference type="ARBA" id="ARBA00004177"/>
    </source>
</evidence>
<keyword evidence="13" id="KW-1185">Reference proteome</keyword>
<evidence type="ECO:0000256" key="4">
    <source>
        <dbReference type="ARBA" id="ARBA00022753"/>
    </source>
</evidence>
<feature type="compositionally biased region" description="Pro residues" evidence="9">
    <location>
        <begin position="94"/>
        <end position="107"/>
    </location>
</feature>
<proteinExistence type="inferred from homology"/>
<dbReference type="Gene3D" id="3.10.110.10">
    <property type="entry name" value="Ubiquitin Conjugating Enzyme"/>
    <property type="match status" value="1"/>
</dbReference>
<dbReference type="EMBL" id="OC871568">
    <property type="protein sequence ID" value="CAD7635492.1"/>
    <property type="molecule type" value="Genomic_DNA"/>
</dbReference>
<evidence type="ECO:0000256" key="7">
    <source>
        <dbReference type="PROSITE-ProRule" id="PRU00644"/>
    </source>
</evidence>
<evidence type="ECO:0000259" key="11">
    <source>
        <dbReference type="PROSITE" id="PS51322"/>
    </source>
</evidence>
<keyword evidence="3 7" id="KW-0813">Transport</keyword>
<dbReference type="PANTHER" id="PTHR23306">
    <property type="entry name" value="TUMOR SUSCEPTIBILITY GENE 101 PROTEIN-RELATED"/>
    <property type="match status" value="1"/>
</dbReference>
<dbReference type="GO" id="GO:0015031">
    <property type="term" value="P:protein transport"/>
    <property type="evidence" value="ECO:0007669"/>
    <property type="project" value="UniProtKB-UniRule"/>
</dbReference>
<evidence type="ECO:0008006" key="14">
    <source>
        <dbReference type="Google" id="ProtNLM"/>
    </source>
</evidence>
<dbReference type="SUPFAM" id="SSF54495">
    <property type="entry name" value="UBC-like"/>
    <property type="match status" value="1"/>
</dbReference>
<dbReference type="Pfam" id="PF09454">
    <property type="entry name" value="Vps23_core"/>
    <property type="match status" value="1"/>
</dbReference>
<evidence type="ECO:0000313" key="12">
    <source>
        <dbReference type="EMBL" id="CAD7635492.1"/>
    </source>
</evidence>
<evidence type="ECO:0000256" key="6">
    <source>
        <dbReference type="ARBA" id="ARBA00023054"/>
    </source>
</evidence>
<dbReference type="Gene3D" id="6.10.140.820">
    <property type="match status" value="1"/>
</dbReference>
<reference evidence="12" key="1">
    <citation type="submission" date="2020-11" db="EMBL/GenBank/DDBJ databases">
        <authorList>
            <person name="Tran Van P."/>
        </authorList>
    </citation>
    <scope>NUCLEOTIDE SEQUENCE</scope>
</reference>
<dbReference type="SUPFAM" id="SSF140111">
    <property type="entry name" value="Endosomal sorting complex assembly domain"/>
    <property type="match status" value="1"/>
</dbReference>
<evidence type="ECO:0000313" key="13">
    <source>
        <dbReference type="Proteomes" id="UP000759131"/>
    </source>
</evidence>
<dbReference type="InterPro" id="IPR052070">
    <property type="entry name" value="ESCRT-I_UEV_domain"/>
</dbReference>
<gene>
    <name evidence="12" type="ORF">OSB1V03_LOCUS15883</name>
</gene>
<dbReference type="GO" id="GO:0000813">
    <property type="term" value="C:ESCRT I complex"/>
    <property type="evidence" value="ECO:0007669"/>
    <property type="project" value="TreeGrafter"/>
</dbReference>
<comment type="subcellular location">
    <subcellularLocation>
        <location evidence="1">Endosome</location>
    </subcellularLocation>
</comment>
<evidence type="ECO:0000256" key="2">
    <source>
        <dbReference type="ARBA" id="ARBA00009594"/>
    </source>
</evidence>
<dbReference type="PANTHER" id="PTHR23306:SF3">
    <property type="entry name" value="TUMOR SUPPRESSOR PROTEIN 101"/>
    <property type="match status" value="1"/>
</dbReference>
<evidence type="ECO:0000256" key="5">
    <source>
        <dbReference type="ARBA" id="ARBA00022927"/>
    </source>
</evidence>
<keyword evidence="5 7" id="KW-0653">Protein transport</keyword>
<dbReference type="PROSITE" id="PS51312">
    <property type="entry name" value="SB"/>
    <property type="match status" value="1"/>
</dbReference>
<comment type="similarity">
    <text evidence="2">Belongs to the ubiquitin-conjugating enzyme family. UEV subfamily.</text>
</comment>
<feature type="coiled-coil region" evidence="8">
    <location>
        <begin position="183"/>
        <end position="224"/>
    </location>
</feature>
<dbReference type="OrthoDB" id="306304at2759"/>
<evidence type="ECO:0000256" key="9">
    <source>
        <dbReference type="SAM" id="MobiDB-lite"/>
    </source>
</evidence>
<dbReference type="Pfam" id="PF05743">
    <property type="entry name" value="UEV"/>
    <property type="match status" value="1"/>
</dbReference>
<accession>A0A7R9L623</accession>
<evidence type="ECO:0000256" key="8">
    <source>
        <dbReference type="SAM" id="Coils"/>
    </source>
</evidence>
<dbReference type="InterPro" id="IPR016135">
    <property type="entry name" value="UBQ-conjugating_enzyme/RWD"/>
</dbReference>
<dbReference type="PROSITE" id="PS51322">
    <property type="entry name" value="UEV"/>
    <property type="match status" value="1"/>
</dbReference>
<sequence>VDNSGRIYLPYLSDWKANTSDLLGVIQVMICVFGETPPVYSKPRNAPNVGQPSEPALPYNTGVPVVYHNPNCFQQMPRVVNPAMGANPTPYPTQYPGQYPYPNPQQPYIPSTAVSSANPYSQPYPPQPVYTQPNTTPQPTPNLSPGGTGTITEEHIRASLISCVEDKVKQRYREKEAQFHAEMEVLKKTSEDLNKGKQKLEDIMRRMEDEMIEINDSKQELSAKSAQLSEVISKCDDKEKTVDIDEVFGPTQPLYKQLLNSFAEENAIVDAIYYLSEALRKGVIDLELFLKSYNRL</sequence>
<dbReference type="Proteomes" id="UP000759131">
    <property type="component" value="Unassembled WGS sequence"/>
</dbReference>
<dbReference type="GO" id="GO:0043130">
    <property type="term" value="F:ubiquitin binding"/>
    <property type="evidence" value="ECO:0007669"/>
    <property type="project" value="TreeGrafter"/>
</dbReference>
<feature type="domain" description="UEV" evidence="11">
    <location>
        <begin position="1"/>
        <end position="43"/>
    </location>
</feature>
<feature type="region of interest" description="Disordered" evidence="9">
    <location>
        <begin position="94"/>
        <end position="142"/>
    </location>
</feature>
<dbReference type="InterPro" id="IPR008883">
    <property type="entry name" value="UEV_N"/>
</dbReference>